<reference evidence="2 3" key="1">
    <citation type="submission" date="2024-02" db="EMBL/GenBank/DDBJ databases">
        <title>High-quality chromosome-scale genome assembly of Pensacola bahiagrass (Paspalum notatum Flugge var. saurae).</title>
        <authorList>
            <person name="Vega J.M."/>
            <person name="Podio M."/>
            <person name="Orjuela J."/>
            <person name="Siena L.A."/>
            <person name="Pessino S.C."/>
            <person name="Combes M.C."/>
            <person name="Mariac C."/>
            <person name="Albertini E."/>
            <person name="Pupilli F."/>
            <person name="Ortiz J.P.A."/>
            <person name="Leblanc O."/>
        </authorList>
    </citation>
    <scope>NUCLEOTIDE SEQUENCE [LARGE SCALE GENOMIC DNA]</scope>
    <source>
        <strain evidence="2">R1</strain>
        <tissue evidence="2">Leaf</tissue>
    </source>
</reference>
<evidence type="ECO:0000259" key="1">
    <source>
        <dbReference type="Pfam" id="PF01425"/>
    </source>
</evidence>
<dbReference type="Gene3D" id="3.90.1300.10">
    <property type="entry name" value="Amidase signature (AS) domain"/>
    <property type="match status" value="2"/>
</dbReference>
<dbReference type="PANTHER" id="PTHR11895:SF135">
    <property type="entry name" value="AMIDASE FAMILY PROTEIN, EXPRESSED"/>
    <property type="match status" value="1"/>
</dbReference>
<organism evidence="2 3">
    <name type="scientific">Paspalum notatum var. saurae</name>
    <dbReference type="NCBI Taxonomy" id="547442"/>
    <lineage>
        <taxon>Eukaryota</taxon>
        <taxon>Viridiplantae</taxon>
        <taxon>Streptophyta</taxon>
        <taxon>Embryophyta</taxon>
        <taxon>Tracheophyta</taxon>
        <taxon>Spermatophyta</taxon>
        <taxon>Magnoliopsida</taxon>
        <taxon>Liliopsida</taxon>
        <taxon>Poales</taxon>
        <taxon>Poaceae</taxon>
        <taxon>PACMAD clade</taxon>
        <taxon>Panicoideae</taxon>
        <taxon>Andropogonodae</taxon>
        <taxon>Paspaleae</taxon>
        <taxon>Paspalinae</taxon>
        <taxon>Paspalum</taxon>
    </lineage>
</organism>
<evidence type="ECO:0000313" key="3">
    <source>
        <dbReference type="Proteomes" id="UP001341281"/>
    </source>
</evidence>
<dbReference type="Pfam" id="PF01425">
    <property type="entry name" value="Amidase"/>
    <property type="match status" value="2"/>
</dbReference>
<feature type="domain" description="Amidase" evidence="1">
    <location>
        <begin position="281"/>
        <end position="678"/>
    </location>
</feature>
<keyword evidence="3" id="KW-1185">Reference proteome</keyword>
<dbReference type="PANTHER" id="PTHR11895">
    <property type="entry name" value="TRANSAMIDASE"/>
    <property type="match status" value="1"/>
</dbReference>
<sequence>MTNQPIPIFPCWTNSNRASFQTIPCPRPPVKQLTILVFAGRKEGRQPKSSDKAIAVSQLLLRPPTSSSPMGLFRSPPKVYKPAAEVDLGPDSDEHYISPNVKAPRVAGFLVKMLAWVLETPVLGWLVLAVLKRDNLVYKVHYCINLFFLHELSLLHSSRLHVALLSVLKLVTNSPSSSSSMQLVSDAEIPEPPLFTATHTWQAIPEQNVSLTKPGLSPAERVQEAAGCIVPDDAPSPGFRRWTVLDFHRAYSSGQTTPVMVARRFLAAVEECSGAGLDMGMFISCDAADVMRQAEDSARRYHQGAPLSAMDGVLVAVKDELDCLPYPTTGGTRWLRAARRCAADAACVAQLRACGALGAGTSGINPHHGATRNPYCVGRVSGGSSGGSAAAVCAGLCPVALGADGGGSVRMPAALCGVVGFKPTAGRLSNSGLLPLNWTVGMPGILAATVEDTLIAYAAIADQSKPSPLQQPELNLPLLTRTRSMPTIRLARYAKWFDDSSEDIRSLCGKALQALRAQYGWETVEVTVPEIEEMRLAHYVTMGSECTASLANYLDNMNRSEIGWDVRIGLSAYRSFSSRDYLNSQRLRCRQMYFHEKIFETADAIVTPMTGVTAYALQEDARSTGELDYINGAALVRYSIAGNFLGLPAITVPVGYDRAGLPVGLQFIGRPWSEATLLHLAYAVQEACGKEHRRKPRVHYDLLTKEVNRSEIGWDVRIGLSAYRSFSSRDYLNSQRLRRRQLYFHEKIFETADAIVTPMTGVTAYALQEDARSTGELDYINGAALVRYSIAGNFLGLPAITVPVGYDRGGLPVGLQFIGRPWSEATLLHLAYAVQEACGKEHRRKPKVHYDLLSKE</sequence>
<dbReference type="SUPFAM" id="SSF75304">
    <property type="entry name" value="Amidase signature (AS) enzymes"/>
    <property type="match status" value="2"/>
</dbReference>
<evidence type="ECO:0000313" key="2">
    <source>
        <dbReference type="EMBL" id="WVZ54103.1"/>
    </source>
</evidence>
<dbReference type="Proteomes" id="UP001341281">
    <property type="component" value="Chromosome 01"/>
</dbReference>
<feature type="domain" description="Amidase" evidence="1">
    <location>
        <begin position="725"/>
        <end position="828"/>
    </location>
</feature>
<name>A0AAQ3PUE3_PASNO</name>
<proteinExistence type="predicted"/>
<gene>
    <name evidence="2" type="ORF">U9M48_004961</name>
</gene>
<protein>
    <recommendedName>
        <fullName evidence="1">Amidase domain-containing protein</fullName>
    </recommendedName>
</protein>
<dbReference type="InterPro" id="IPR023631">
    <property type="entry name" value="Amidase_dom"/>
</dbReference>
<dbReference type="InterPro" id="IPR000120">
    <property type="entry name" value="Amidase"/>
</dbReference>
<dbReference type="AlphaFoldDB" id="A0AAQ3PUE3"/>
<feature type="non-terminal residue" evidence="2">
    <location>
        <position position="856"/>
    </location>
</feature>
<dbReference type="InterPro" id="IPR036928">
    <property type="entry name" value="AS_sf"/>
</dbReference>
<accession>A0AAQ3PUE3</accession>
<dbReference type="GO" id="GO:0003824">
    <property type="term" value="F:catalytic activity"/>
    <property type="evidence" value="ECO:0007669"/>
    <property type="project" value="InterPro"/>
</dbReference>
<dbReference type="EMBL" id="CP144745">
    <property type="protein sequence ID" value="WVZ54103.1"/>
    <property type="molecule type" value="Genomic_DNA"/>
</dbReference>